<evidence type="ECO:0000313" key="2">
    <source>
        <dbReference type="EMBL" id="GGX09684.1"/>
    </source>
</evidence>
<keyword evidence="1" id="KW-0812">Transmembrane</keyword>
<keyword evidence="1" id="KW-0472">Membrane</keyword>
<dbReference type="EMBL" id="BMYT01000002">
    <property type="protein sequence ID" value="GGX09684.1"/>
    <property type="molecule type" value="Genomic_DNA"/>
</dbReference>
<name>A0ABQ2XC34_9BURK</name>
<sequence>MAIVFALTLATDHWFGAIGVTRFFGLFFLCACLYGCFAPRITISAGNIEIGKLTGWSKVFALVPLSAVGLMLVLYAPAITCVSSKYKHLCA</sequence>
<evidence type="ECO:0000313" key="3">
    <source>
        <dbReference type="Proteomes" id="UP000620127"/>
    </source>
</evidence>
<keyword evidence="1" id="KW-1133">Transmembrane helix</keyword>
<dbReference type="Proteomes" id="UP000620127">
    <property type="component" value="Unassembled WGS sequence"/>
</dbReference>
<reference evidence="3" key="1">
    <citation type="journal article" date="2019" name="Int. J. Syst. Evol. Microbiol.">
        <title>The Global Catalogue of Microorganisms (GCM) 10K type strain sequencing project: providing services to taxonomists for standard genome sequencing and annotation.</title>
        <authorList>
            <consortium name="The Broad Institute Genomics Platform"/>
            <consortium name="The Broad Institute Genome Sequencing Center for Infectious Disease"/>
            <person name="Wu L."/>
            <person name="Ma J."/>
        </authorList>
    </citation>
    <scope>NUCLEOTIDE SEQUENCE [LARGE SCALE GENOMIC DNA]</scope>
    <source>
        <strain evidence="3">KCTC 23916</strain>
    </source>
</reference>
<gene>
    <name evidence="2" type="ORF">GCM10011282_14890</name>
</gene>
<organism evidence="2 3">
    <name type="scientific">Undibacterium macrobrachii</name>
    <dbReference type="NCBI Taxonomy" id="1119058"/>
    <lineage>
        <taxon>Bacteria</taxon>
        <taxon>Pseudomonadati</taxon>
        <taxon>Pseudomonadota</taxon>
        <taxon>Betaproteobacteria</taxon>
        <taxon>Burkholderiales</taxon>
        <taxon>Oxalobacteraceae</taxon>
        <taxon>Undibacterium</taxon>
    </lineage>
</organism>
<comment type="caution">
    <text evidence="2">The sequence shown here is derived from an EMBL/GenBank/DDBJ whole genome shotgun (WGS) entry which is preliminary data.</text>
</comment>
<accession>A0ABQ2XC34</accession>
<proteinExistence type="predicted"/>
<feature type="transmembrane region" description="Helical" evidence="1">
    <location>
        <begin position="14"/>
        <end position="38"/>
    </location>
</feature>
<evidence type="ECO:0000256" key="1">
    <source>
        <dbReference type="SAM" id="Phobius"/>
    </source>
</evidence>
<keyword evidence="3" id="KW-1185">Reference proteome</keyword>
<feature type="transmembrane region" description="Helical" evidence="1">
    <location>
        <begin position="59"/>
        <end position="78"/>
    </location>
</feature>
<protein>
    <submittedName>
        <fullName evidence="2">Uncharacterized protein</fullName>
    </submittedName>
</protein>